<dbReference type="Gene3D" id="3.30.420.150">
    <property type="entry name" value="Exopolyphosphatase. Domain 2"/>
    <property type="match status" value="1"/>
</dbReference>
<sequence>MDKARADSPLRLAAVDLGSNSFHLLVVEVHDDRFVELEKCSRKVQLAAGLDDDGHLDDKATTRALKCLDTFGNLLAENRVDRLRVVGTNALRTATNSVDFQRRAEHSLGQRIEIISGREEARLIYQGASREWHDNPEHCLVVDIGGGSTELIVGSATRPLALESLDMGCVAYTRRFFPDDRLGEAPMDRAQRSALLELATITTPYRQLGWQRAMGSSGTIKAAAAVIHALHPHIDKGVITRAGLFELRRRLTAFERLDQVSMNGLKSNRARVFPAGIAILCAVFEAFGIERMYHTDGALRDGVLLDLLERDTGRDVRYTTLTDLQKRLRVDTDQATRVTDTCLQLFDRMAESWQLDEDGRELIEQAALLHEIGLGVSHSRFQHHGAYLLANADMPGFSLPDQWALAWLVQAHRRDLPSALPDHRAALEADQLMKMARLLRLAVVFHRRRDGAAATLPAISADGDRLVLDFKRPPDQLLADDLVQEQAWQQRSGLALALRWP</sequence>
<organism evidence="4 5">
    <name type="scientific">Kushneria aurantia</name>
    <dbReference type="NCBI Taxonomy" id="504092"/>
    <lineage>
        <taxon>Bacteria</taxon>
        <taxon>Pseudomonadati</taxon>
        <taxon>Pseudomonadota</taxon>
        <taxon>Gammaproteobacteria</taxon>
        <taxon>Oceanospirillales</taxon>
        <taxon>Halomonadaceae</taxon>
        <taxon>Kushneria</taxon>
    </lineage>
</organism>
<evidence type="ECO:0000313" key="5">
    <source>
        <dbReference type="Proteomes" id="UP001589814"/>
    </source>
</evidence>
<keyword evidence="5" id="KW-1185">Reference proteome</keyword>
<evidence type="ECO:0000259" key="3">
    <source>
        <dbReference type="Pfam" id="PF21447"/>
    </source>
</evidence>
<protein>
    <submittedName>
        <fullName evidence="4">Exopolyphosphatase</fullName>
    </submittedName>
</protein>
<keyword evidence="1" id="KW-0378">Hydrolase</keyword>
<dbReference type="InterPro" id="IPR030673">
    <property type="entry name" value="PyroPPase_GppA_Ppx"/>
</dbReference>
<comment type="caution">
    <text evidence="4">The sequence shown here is derived from an EMBL/GenBank/DDBJ whole genome shotgun (WGS) entry which is preliminary data.</text>
</comment>
<reference evidence="4 5" key="1">
    <citation type="submission" date="2024-09" db="EMBL/GenBank/DDBJ databases">
        <authorList>
            <person name="Sun Q."/>
            <person name="Mori K."/>
        </authorList>
    </citation>
    <scope>NUCLEOTIDE SEQUENCE [LARGE SCALE GENOMIC DNA]</scope>
    <source>
        <strain evidence="4 5">CCM 7415</strain>
    </source>
</reference>
<gene>
    <name evidence="4" type="ORF">ACFFHW_12440</name>
</gene>
<dbReference type="SUPFAM" id="SSF53067">
    <property type="entry name" value="Actin-like ATPase domain"/>
    <property type="match status" value="2"/>
</dbReference>
<dbReference type="Pfam" id="PF02541">
    <property type="entry name" value="Ppx-GppA"/>
    <property type="match status" value="1"/>
</dbReference>
<accession>A0ABV6G695</accession>
<dbReference type="Proteomes" id="UP001589814">
    <property type="component" value="Unassembled WGS sequence"/>
</dbReference>
<dbReference type="RefSeq" id="WP_019950628.1">
    <property type="nucleotide sequence ID" value="NZ_JBHLVX010000050.1"/>
</dbReference>
<dbReference type="CDD" id="cd24053">
    <property type="entry name" value="ASKHA_NBD_EcPPX-GppA-like"/>
    <property type="match status" value="1"/>
</dbReference>
<dbReference type="PANTHER" id="PTHR30005">
    <property type="entry name" value="EXOPOLYPHOSPHATASE"/>
    <property type="match status" value="1"/>
</dbReference>
<evidence type="ECO:0000313" key="4">
    <source>
        <dbReference type="EMBL" id="MFC0268779.1"/>
    </source>
</evidence>
<dbReference type="InterPro" id="IPR003695">
    <property type="entry name" value="Ppx_GppA_N"/>
</dbReference>
<dbReference type="SUPFAM" id="SSF109604">
    <property type="entry name" value="HD-domain/PDEase-like"/>
    <property type="match status" value="1"/>
</dbReference>
<dbReference type="InterPro" id="IPR043129">
    <property type="entry name" value="ATPase_NBD"/>
</dbReference>
<dbReference type="Gene3D" id="3.30.420.40">
    <property type="match status" value="1"/>
</dbReference>
<feature type="domain" description="Ppx/GppA phosphatase N-terminal" evidence="2">
    <location>
        <begin position="26"/>
        <end position="310"/>
    </location>
</feature>
<feature type="domain" description="Ppx/GppA phosphatase C-terminal" evidence="3">
    <location>
        <begin position="316"/>
        <end position="483"/>
    </location>
</feature>
<proteinExistence type="predicted"/>
<name>A0ABV6G695_9GAMM</name>
<evidence type="ECO:0000259" key="2">
    <source>
        <dbReference type="Pfam" id="PF02541"/>
    </source>
</evidence>
<dbReference type="InterPro" id="IPR050273">
    <property type="entry name" value="GppA/Ppx_hydrolase"/>
</dbReference>
<evidence type="ECO:0000256" key="1">
    <source>
        <dbReference type="ARBA" id="ARBA00022801"/>
    </source>
</evidence>
<dbReference type="Pfam" id="PF21447">
    <property type="entry name" value="Ppx-GppA_III"/>
    <property type="match status" value="1"/>
</dbReference>
<dbReference type="InterPro" id="IPR048950">
    <property type="entry name" value="Ppx_GppA_C"/>
</dbReference>
<dbReference type="EMBL" id="JBHLVX010000050">
    <property type="protein sequence ID" value="MFC0268779.1"/>
    <property type="molecule type" value="Genomic_DNA"/>
</dbReference>
<dbReference type="PIRSF" id="PIRSF001267">
    <property type="entry name" value="Pyrophosphatase_GppA_Ppx"/>
    <property type="match status" value="1"/>
</dbReference>
<dbReference type="Gene3D" id="1.10.3210.10">
    <property type="entry name" value="Hypothetical protein af1432"/>
    <property type="match status" value="1"/>
</dbReference>
<dbReference type="PANTHER" id="PTHR30005:SF0">
    <property type="entry name" value="RETROGRADE REGULATION PROTEIN 2"/>
    <property type="match status" value="1"/>
</dbReference>